<keyword evidence="1" id="KW-0812">Transmembrane</keyword>
<sequence length="78" mass="8815">MAKIDREEKKTSTKTKVLTVVIAIVILLLVYLLFFTGERASDEIIRDANAPAVKAHVELPKVEKALPLKQEIKKDTER</sequence>
<evidence type="ECO:0000256" key="1">
    <source>
        <dbReference type="SAM" id="Phobius"/>
    </source>
</evidence>
<dbReference type="OrthoDB" id="9969337at2"/>
<evidence type="ECO:0000313" key="2">
    <source>
        <dbReference type="EMBL" id="GGI92775.1"/>
    </source>
</evidence>
<feature type="transmembrane region" description="Helical" evidence="1">
    <location>
        <begin position="17"/>
        <end position="36"/>
    </location>
</feature>
<evidence type="ECO:0000313" key="3">
    <source>
        <dbReference type="Proteomes" id="UP000630149"/>
    </source>
</evidence>
<proteinExistence type="predicted"/>
<dbReference type="Proteomes" id="UP000630149">
    <property type="component" value="Unassembled WGS sequence"/>
</dbReference>
<reference evidence="2" key="1">
    <citation type="journal article" date="2014" name="Int. J. Syst. Evol. Microbiol.">
        <title>Complete genome sequence of Corynebacterium casei LMG S-19264T (=DSM 44701T), isolated from a smear-ripened cheese.</title>
        <authorList>
            <consortium name="US DOE Joint Genome Institute (JGI-PGF)"/>
            <person name="Walter F."/>
            <person name="Albersmeier A."/>
            <person name="Kalinowski J."/>
            <person name="Ruckert C."/>
        </authorList>
    </citation>
    <scope>NUCLEOTIDE SEQUENCE</scope>
    <source>
        <strain evidence="2">JCM 13919</strain>
    </source>
</reference>
<keyword evidence="1" id="KW-0472">Membrane</keyword>
<comment type="caution">
    <text evidence="2">The sequence shown here is derived from an EMBL/GenBank/DDBJ whole genome shotgun (WGS) entry which is preliminary data.</text>
</comment>
<dbReference type="RefSeq" id="WP_131777427.1">
    <property type="nucleotide sequence ID" value="NZ_BMOB01000014.1"/>
</dbReference>
<dbReference type="EMBL" id="BMOB01000014">
    <property type="protein sequence ID" value="GGI92775.1"/>
    <property type="molecule type" value="Genomic_DNA"/>
</dbReference>
<gene>
    <name evidence="2" type="ORF">GCM10007966_21690</name>
</gene>
<dbReference type="AlphaFoldDB" id="A0A917NEG1"/>
<keyword evidence="1" id="KW-1133">Transmembrane helix</keyword>
<reference evidence="2" key="2">
    <citation type="submission" date="2020-09" db="EMBL/GenBank/DDBJ databases">
        <authorList>
            <person name="Sun Q."/>
            <person name="Ohkuma M."/>
        </authorList>
    </citation>
    <scope>NUCLEOTIDE SEQUENCE</scope>
    <source>
        <strain evidence="2">JCM 13919</strain>
    </source>
</reference>
<name>A0A917NEG1_9GAMM</name>
<accession>A0A917NEG1</accession>
<protein>
    <submittedName>
        <fullName evidence="2">Uncharacterized protein</fullName>
    </submittedName>
</protein>
<organism evidence="2 3">
    <name type="scientific">Legionella impletisoli</name>
    <dbReference type="NCBI Taxonomy" id="343510"/>
    <lineage>
        <taxon>Bacteria</taxon>
        <taxon>Pseudomonadati</taxon>
        <taxon>Pseudomonadota</taxon>
        <taxon>Gammaproteobacteria</taxon>
        <taxon>Legionellales</taxon>
        <taxon>Legionellaceae</taxon>
        <taxon>Legionella</taxon>
    </lineage>
</organism>
<keyword evidence="3" id="KW-1185">Reference proteome</keyword>